<dbReference type="InterPro" id="IPR000644">
    <property type="entry name" value="CBS_dom"/>
</dbReference>
<dbReference type="InterPro" id="IPR046342">
    <property type="entry name" value="CBS_dom_sf"/>
</dbReference>
<evidence type="ECO:0000256" key="2">
    <source>
        <dbReference type="PROSITE-ProRule" id="PRU00703"/>
    </source>
</evidence>
<feature type="domain" description="CBS" evidence="3">
    <location>
        <begin position="7"/>
        <end position="63"/>
    </location>
</feature>
<dbReference type="SMART" id="SM00116">
    <property type="entry name" value="CBS"/>
    <property type="match status" value="2"/>
</dbReference>
<feature type="domain" description="CBS" evidence="3">
    <location>
        <begin position="68"/>
        <end position="128"/>
    </location>
</feature>
<dbReference type="EC" id="1.1.1.205" evidence="4"/>
<dbReference type="STRING" id="55758.MBFIL_03610"/>
<keyword evidence="4" id="KW-0560">Oxidoreductase</keyword>
<dbReference type="GO" id="GO:0003938">
    <property type="term" value="F:IMP dehydrogenase activity"/>
    <property type="evidence" value="ECO:0007669"/>
    <property type="project" value="UniProtKB-EC"/>
</dbReference>
<dbReference type="PANTHER" id="PTHR43080">
    <property type="entry name" value="CBS DOMAIN-CONTAINING PROTEIN CBSX3, MITOCHONDRIAL"/>
    <property type="match status" value="1"/>
</dbReference>
<reference evidence="4 5" key="1">
    <citation type="submission" date="2016-04" db="EMBL/GenBank/DDBJ databases">
        <title>Genome sequence of Methanobrevibacter filiformis DSM 11501.</title>
        <authorList>
            <person name="Poehlein A."/>
            <person name="Seedorf H."/>
            <person name="Daniel R."/>
        </authorList>
    </citation>
    <scope>NUCLEOTIDE SEQUENCE [LARGE SCALE GENOMIC DNA]</scope>
    <source>
        <strain evidence="4 5">DSM 11501</strain>
    </source>
</reference>
<dbReference type="PANTHER" id="PTHR43080:SF2">
    <property type="entry name" value="CBS DOMAIN-CONTAINING PROTEIN"/>
    <property type="match status" value="1"/>
</dbReference>
<evidence type="ECO:0000313" key="5">
    <source>
        <dbReference type="Proteomes" id="UP000077066"/>
    </source>
</evidence>
<name>A0A166EW72_9EURY</name>
<dbReference type="AlphaFoldDB" id="A0A166EW72"/>
<gene>
    <name evidence="4" type="primary">impdh_1</name>
    <name evidence="4" type="ORF">MBFIL_03610</name>
</gene>
<evidence type="ECO:0000256" key="1">
    <source>
        <dbReference type="ARBA" id="ARBA00023122"/>
    </source>
</evidence>
<protein>
    <submittedName>
        <fullName evidence="4">Inosine-5'-monophosphate dehydrogenase</fullName>
        <ecNumber evidence="4">1.1.1.205</ecNumber>
    </submittedName>
</protein>
<dbReference type="CDD" id="cd02205">
    <property type="entry name" value="CBS_pair_SF"/>
    <property type="match status" value="1"/>
</dbReference>
<dbReference type="EMBL" id="LWMT01000046">
    <property type="protein sequence ID" value="KZX17079.1"/>
    <property type="molecule type" value="Genomic_DNA"/>
</dbReference>
<dbReference type="Gene3D" id="3.10.580.10">
    <property type="entry name" value="CBS-domain"/>
    <property type="match status" value="2"/>
</dbReference>
<evidence type="ECO:0000259" key="3">
    <source>
        <dbReference type="PROSITE" id="PS51371"/>
    </source>
</evidence>
<sequence length="210" mass="23760">MKAKEMMDKDFVYVSADDTIEEVSIKMEASRKFTTPVIDSDKKLIGWITSFDITKGLRENKKFIHEVMSPKEDIKYMHENDPSRLAVLETSDSKLISIPVLDDNEVVIGVIRSFDIVNTLSSLYEVKVSKLYEAMEKQLKGVSWDELMEASAIISTRTTGQRIKPGEYERRIKDSTFGEAIWATGGLERFFVGLIAVGELVIARKVGKAR</sequence>
<dbReference type="OrthoDB" id="43333at2157"/>
<dbReference type="Pfam" id="PF00571">
    <property type="entry name" value="CBS"/>
    <property type="match status" value="2"/>
</dbReference>
<dbReference type="SUPFAM" id="SSF54631">
    <property type="entry name" value="CBS-domain pair"/>
    <property type="match status" value="1"/>
</dbReference>
<dbReference type="PIRSF" id="PIRSF006591">
    <property type="entry name" value="UCP006591_CBS_MJ1004"/>
    <property type="match status" value="1"/>
</dbReference>
<comment type="caution">
    <text evidence="4">The sequence shown here is derived from an EMBL/GenBank/DDBJ whole genome shotgun (WGS) entry which is preliminary data.</text>
</comment>
<keyword evidence="1 2" id="KW-0129">CBS domain</keyword>
<dbReference type="InterPro" id="IPR016486">
    <property type="entry name" value="UCP006591_CBS"/>
</dbReference>
<dbReference type="PROSITE" id="PS51371">
    <property type="entry name" value="CBS"/>
    <property type="match status" value="2"/>
</dbReference>
<dbReference type="InterPro" id="IPR051257">
    <property type="entry name" value="Diverse_CBS-Domain"/>
</dbReference>
<keyword evidence="5" id="KW-1185">Reference proteome</keyword>
<evidence type="ECO:0000313" key="4">
    <source>
        <dbReference type="EMBL" id="KZX17079.1"/>
    </source>
</evidence>
<dbReference type="PATRIC" id="fig|55758.3.peg.402"/>
<accession>A0A166EW72</accession>
<proteinExistence type="predicted"/>
<dbReference type="Proteomes" id="UP000077066">
    <property type="component" value="Unassembled WGS sequence"/>
</dbReference>
<organism evidence="4 5">
    <name type="scientific">Methanobrevibacter filiformis</name>
    <dbReference type="NCBI Taxonomy" id="55758"/>
    <lineage>
        <taxon>Archaea</taxon>
        <taxon>Methanobacteriati</taxon>
        <taxon>Methanobacteriota</taxon>
        <taxon>Methanomada group</taxon>
        <taxon>Methanobacteria</taxon>
        <taxon>Methanobacteriales</taxon>
        <taxon>Methanobacteriaceae</taxon>
        <taxon>Methanobrevibacter</taxon>
    </lineage>
</organism>
<dbReference type="RefSeq" id="WP_066970933.1">
    <property type="nucleotide sequence ID" value="NZ_LWMT01000046.1"/>
</dbReference>